<accession>A0A453QSX6</accession>
<dbReference type="AlphaFoldDB" id="A0A453QSX6"/>
<dbReference type="CDD" id="cd23340">
    <property type="entry name" value="beta-trefoil_FSCN_ACP-like"/>
    <property type="match status" value="1"/>
</dbReference>
<dbReference type="EnsemblPlants" id="AET7Gv20310500.1">
    <property type="protein sequence ID" value="AET7Gv20310500.1"/>
    <property type="gene ID" value="AET7Gv20310500"/>
</dbReference>
<keyword evidence="5" id="KW-1185">Reference proteome</keyword>
<feature type="domain" description="DUF569" evidence="2">
    <location>
        <begin position="48"/>
        <end position="198"/>
    </location>
</feature>
<dbReference type="Gene3D" id="2.80.10.50">
    <property type="match status" value="1"/>
</dbReference>
<dbReference type="Gramene" id="AET7Gv20310500.1">
    <property type="protein sequence ID" value="AET7Gv20310500.1"/>
    <property type="gene ID" value="AET7Gv20310500"/>
</dbReference>
<dbReference type="STRING" id="200361.A0A453QSX6"/>
<evidence type="ECO:0000313" key="4">
    <source>
        <dbReference type="EnsemblPlants" id="AET7Gv20310500.1"/>
    </source>
</evidence>
<dbReference type="Pfam" id="PF22932">
    <property type="entry name" value="Ubiq_DUF_assoc"/>
    <property type="match status" value="1"/>
</dbReference>
<reference evidence="4" key="5">
    <citation type="journal article" date="2021" name="G3 (Bethesda)">
        <title>Aegilops tauschii genome assembly Aet v5.0 features greater sequence contiguity and improved annotation.</title>
        <authorList>
            <person name="Wang L."/>
            <person name="Zhu T."/>
            <person name="Rodriguez J.C."/>
            <person name="Deal K.R."/>
            <person name="Dubcovsky J."/>
            <person name="McGuire P.E."/>
            <person name="Lux T."/>
            <person name="Spannagl M."/>
            <person name="Mayer K.F.X."/>
            <person name="Baldrich P."/>
            <person name="Meyers B.C."/>
            <person name="Huo N."/>
            <person name="Gu Y.Q."/>
            <person name="Zhou H."/>
            <person name="Devos K.M."/>
            <person name="Bennetzen J.L."/>
            <person name="Unver T."/>
            <person name="Budak H."/>
            <person name="Gulick P.J."/>
            <person name="Galiba G."/>
            <person name="Kalapos B."/>
            <person name="Nelson D.R."/>
            <person name="Li P."/>
            <person name="You F.M."/>
            <person name="Luo M.C."/>
            <person name="Dvorak J."/>
        </authorList>
    </citation>
    <scope>NUCLEOTIDE SEQUENCE [LARGE SCALE GENOMIC DNA]</scope>
    <source>
        <strain evidence="4">cv. AL8/78</strain>
    </source>
</reference>
<dbReference type="SUPFAM" id="SSF50405">
    <property type="entry name" value="Actin-crosslinking proteins"/>
    <property type="match status" value="1"/>
</dbReference>
<evidence type="ECO:0000259" key="2">
    <source>
        <dbReference type="Pfam" id="PF04601"/>
    </source>
</evidence>
<protein>
    <submittedName>
        <fullName evidence="4">Uncharacterized protein</fullName>
    </submittedName>
</protein>
<name>A0A453QSX6_AEGTS</name>
<dbReference type="InterPro" id="IPR008999">
    <property type="entry name" value="Actin-crosslinking"/>
</dbReference>
<proteinExistence type="predicted"/>
<feature type="domain" description="DUF569" evidence="3">
    <location>
        <begin position="228"/>
        <end position="311"/>
    </location>
</feature>
<sequence>MVSGALKYPGVALAPDVTASTNSQQSSPLLAGVPRNPTASALQRRRPMDRFHDRQHVWLRSRVHGTYLKANSDGKTVSLRGRRASLKAAWTVHIYHGEGDAVYLLLHSAAYGRYLAATTTRAPLGLGHNGFRAEQRNYDEPDMQAIMWEAVGAGSGDDVMLRNVGGCYLRANGRYLRWSTGVSVEDMDRVSTMAHWIVEPIPAREAGMPDLPGPPNRVLYMVLGQAWRTIVFVRANAEGFYDEHGWHMFPFRGRSVNHLRNELADRIAFIDGQYPDGIAMCVRAGLYGRLTPLVVDLPRYSGHAEAHQIVVMMSGTPGESLPPYFGAV</sequence>
<dbReference type="PANTHER" id="PTHR31205:SF62">
    <property type="entry name" value="DUF569 DOMAIN-CONTAINING PROTEIN"/>
    <property type="match status" value="1"/>
</dbReference>
<reference evidence="4" key="4">
    <citation type="submission" date="2019-03" db="UniProtKB">
        <authorList>
            <consortium name="EnsemblPlants"/>
        </authorList>
    </citation>
    <scope>IDENTIFICATION</scope>
</reference>
<dbReference type="PANTHER" id="PTHR31205">
    <property type="entry name" value="ACTIN CROSS-LINKING PROTEIN (DUF569)"/>
    <property type="match status" value="1"/>
</dbReference>
<feature type="compositionally biased region" description="Polar residues" evidence="1">
    <location>
        <begin position="19"/>
        <end position="28"/>
    </location>
</feature>
<reference evidence="5" key="2">
    <citation type="journal article" date="2017" name="Nat. Plants">
        <title>The Aegilops tauschii genome reveals multiple impacts of transposons.</title>
        <authorList>
            <person name="Zhao G."/>
            <person name="Zou C."/>
            <person name="Li K."/>
            <person name="Wang K."/>
            <person name="Li T."/>
            <person name="Gao L."/>
            <person name="Zhang X."/>
            <person name="Wang H."/>
            <person name="Yang Z."/>
            <person name="Liu X."/>
            <person name="Jiang W."/>
            <person name="Mao L."/>
            <person name="Kong X."/>
            <person name="Jiao Y."/>
            <person name="Jia J."/>
        </authorList>
    </citation>
    <scope>NUCLEOTIDE SEQUENCE [LARGE SCALE GENOMIC DNA]</scope>
    <source>
        <strain evidence="5">cv. AL8/78</strain>
    </source>
</reference>
<dbReference type="InterPro" id="IPR054726">
    <property type="entry name" value="Ubiq_DUF569-assoc"/>
</dbReference>
<dbReference type="Proteomes" id="UP000015105">
    <property type="component" value="Chromosome 7D"/>
</dbReference>
<feature type="region of interest" description="Disordered" evidence="1">
    <location>
        <begin position="19"/>
        <end position="47"/>
    </location>
</feature>
<reference evidence="5" key="1">
    <citation type="journal article" date="2014" name="Science">
        <title>Ancient hybridizations among the ancestral genomes of bread wheat.</title>
        <authorList>
            <consortium name="International Wheat Genome Sequencing Consortium,"/>
            <person name="Marcussen T."/>
            <person name="Sandve S.R."/>
            <person name="Heier L."/>
            <person name="Spannagl M."/>
            <person name="Pfeifer M."/>
            <person name="Jakobsen K.S."/>
            <person name="Wulff B.B."/>
            <person name="Steuernagel B."/>
            <person name="Mayer K.F."/>
            <person name="Olsen O.A."/>
        </authorList>
    </citation>
    <scope>NUCLEOTIDE SEQUENCE [LARGE SCALE GENOMIC DNA]</scope>
    <source>
        <strain evidence="5">cv. AL8/78</strain>
    </source>
</reference>
<dbReference type="Pfam" id="PF04601">
    <property type="entry name" value="DUF569"/>
    <property type="match status" value="1"/>
</dbReference>
<evidence type="ECO:0000313" key="5">
    <source>
        <dbReference type="Proteomes" id="UP000015105"/>
    </source>
</evidence>
<reference evidence="4" key="3">
    <citation type="journal article" date="2017" name="Nature">
        <title>Genome sequence of the progenitor of the wheat D genome Aegilops tauschii.</title>
        <authorList>
            <person name="Luo M.C."/>
            <person name="Gu Y.Q."/>
            <person name="Puiu D."/>
            <person name="Wang H."/>
            <person name="Twardziok S.O."/>
            <person name="Deal K.R."/>
            <person name="Huo N."/>
            <person name="Zhu T."/>
            <person name="Wang L."/>
            <person name="Wang Y."/>
            <person name="McGuire P.E."/>
            <person name="Liu S."/>
            <person name="Long H."/>
            <person name="Ramasamy R.K."/>
            <person name="Rodriguez J.C."/>
            <person name="Van S.L."/>
            <person name="Yuan L."/>
            <person name="Wang Z."/>
            <person name="Xia Z."/>
            <person name="Xiao L."/>
            <person name="Anderson O.D."/>
            <person name="Ouyang S."/>
            <person name="Liang Y."/>
            <person name="Zimin A.V."/>
            <person name="Pertea G."/>
            <person name="Qi P."/>
            <person name="Bennetzen J.L."/>
            <person name="Dai X."/>
            <person name="Dawson M.W."/>
            <person name="Muller H.G."/>
            <person name="Kugler K."/>
            <person name="Rivarola-Duarte L."/>
            <person name="Spannagl M."/>
            <person name="Mayer K.F.X."/>
            <person name="Lu F.H."/>
            <person name="Bevan M.W."/>
            <person name="Leroy P."/>
            <person name="Li P."/>
            <person name="You F.M."/>
            <person name="Sun Q."/>
            <person name="Liu Z."/>
            <person name="Lyons E."/>
            <person name="Wicker T."/>
            <person name="Salzberg S.L."/>
            <person name="Devos K.M."/>
            <person name="Dvorak J."/>
        </authorList>
    </citation>
    <scope>NUCLEOTIDE SEQUENCE [LARGE SCALE GENOMIC DNA]</scope>
    <source>
        <strain evidence="4">cv. AL8/78</strain>
    </source>
</reference>
<dbReference type="InterPro" id="IPR007679">
    <property type="entry name" value="DUF569"/>
</dbReference>
<evidence type="ECO:0000256" key="1">
    <source>
        <dbReference type="SAM" id="MobiDB-lite"/>
    </source>
</evidence>
<organism evidence="4 5">
    <name type="scientific">Aegilops tauschii subsp. strangulata</name>
    <name type="common">Goatgrass</name>
    <dbReference type="NCBI Taxonomy" id="200361"/>
    <lineage>
        <taxon>Eukaryota</taxon>
        <taxon>Viridiplantae</taxon>
        <taxon>Streptophyta</taxon>
        <taxon>Embryophyta</taxon>
        <taxon>Tracheophyta</taxon>
        <taxon>Spermatophyta</taxon>
        <taxon>Magnoliopsida</taxon>
        <taxon>Liliopsida</taxon>
        <taxon>Poales</taxon>
        <taxon>Poaceae</taxon>
        <taxon>BOP clade</taxon>
        <taxon>Pooideae</taxon>
        <taxon>Triticodae</taxon>
        <taxon>Triticeae</taxon>
        <taxon>Triticinae</taxon>
        <taxon>Aegilops</taxon>
    </lineage>
</organism>
<evidence type="ECO:0000259" key="3">
    <source>
        <dbReference type="Pfam" id="PF22932"/>
    </source>
</evidence>